<evidence type="ECO:0000313" key="8">
    <source>
        <dbReference type="Proteomes" id="UP001602013"/>
    </source>
</evidence>
<evidence type="ECO:0000256" key="4">
    <source>
        <dbReference type="ARBA" id="ARBA00023136"/>
    </source>
</evidence>
<comment type="caution">
    <text evidence="7">The sequence shown here is derived from an EMBL/GenBank/DDBJ whole genome shotgun (WGS) entry which is preliminary data.</text>
</comment>
<name>A0ABW6STY0_9ACTN</name>
<evidence type="ECO:0000256" key="5">
    <source>
        <dbReference type="SAM" id="Phobius"/>
    </source>
</evidence>
<feature type="transmembrane region" description="Helical" evidence="5">
    <location>
        <begin position="52"/>
        <end position="76"/>
    </location>
</feature>
<keyword evidence="8" id="KW-1185">Reference proteome</keyword>
<dbReference type="Proteomes" id="UP001602013">
    <property type="component" value="Unassembled WGS sequence"/>
</dbReference>
<comment type="subcellular location">
    <subcellularLocation>
        <location evidence="1">Endomembrane system</location>
        <topology evidence="1">Multi-pass membrane protein</topology>
    </subcellularLocation>
</comment>
<evidence type="ECO:0000256" key="3">
    <source>
        <dbReference type="ARBA" id="ARBA00022989"/>
    </source>
</evidence>
<feature type="transmembrane region" description="Helical" evidence="5">
    <location>
        <begin position="82"/>
        <end position="100"/>
    </location>
</feature>
<feature type="domain" description="DUF1232" evidence="6">
    <location>
        <begin position="52"/>
        <end position="87"/>
    </location>
</feature>
<reference evidence="7 8" key="1">
    <citation type="submission" date="2024-10" db="EMBL/GenBank/DDBJ databases">
        <title>The Natural Products Discovery Center: Release of the First 8490 Sequenced Strains for Exploring Actinobacteria Biosynthetic Diversity.</title>
        <authorList>
            <person name="Kalkreuter E."/>
            <person name="Kautsar S.A."/>
            <person name="Yang D."/>
            <person name="Bader C.D."/>
            <person name="Teijaro C.N."/>
            <person name="Fluegel L."/>
            <person name="Davis C.M."/>
            <person name="Simpson J.R."/>
            <person name="Lauterbach L."/>
            <person name="Steele A.D."/>
            <person name="Gui C."/>
            <person name="Meng S."/>
            <person name="Li G."/>
            <person name="Viehrig K."/>
            <person name="Ye F."/>
            <person name="Su P."/>
            <person name="Kiefer A.F."/>
            <person name="Nichols A."/>
            <person name="Cepeda A.J."/>
            <person name="Yan W."/>
            <person name="Fan B."/>
            <person name="Jiang Y."/>
            <person name="Adhikari A."/>
            <person name="Zheng C.-J."/>
            <person name="Schuster L."/>
            <person name="Cowan T.M."/>
            <person name="Smanski M.J."/>
            <person name="Chevrette M.G."/>
            <person name="De Carvalho L.P.S."/>
            <person name="Shen B."/>
        </authorList>
    </citation>
    <scope>NUCLEOTIDE SEQUENCE [LARGE SCALE GENOMIC DNA]</scope>
    <source>
        <strain evidence="7 8">NPDC002173</strain>
    </source>
</reference>
<accession>A0ABW6STY0</accession>
<sequence>MAKAGRAAATWRAYQEVAKPGSPGMGARLKAVPRMIRGTFKGNYPHLGKGQLAMFAVGVAYIVSPIDAIPDFLIGIGVVDDFGVFIWLMSSVLAASGRYVEWEREGLKTLGEQPRP</sequence>
<dbReference type="RefSeq" id="WP_387413988.1">
    <property type="nucleotide sequence ID" value="NZ_JBIASD010000015.1"/>
</dbReference>
<evidence type="ECO:0000259" key="6">
    <source>
        <dbReference type="Pfam" id="PF06803"/>
    </source>
</evidence>
<dbReference type="EMBL" id="JBIASD010000015">
    <property type="protein sequence ID" value="MFF3668446.1"/>
    <property type="molecule type" value="Genomic_DNA"/>
</dbReference>
<proteinExistence type="predicted"/>
<protein>
    <submittedName>
        <fullName evidence="7">YkvA family protein</fullName>
    </submittedName>
</protein>
<evidence type="ECO:0000256" key="2">
    <source>
        <dbReference type="ARBA" id="ARBA00022692"/>
    </source>
</evidence>
<evidence type="ECO:0000313" key="7">
    <source>
        <dbReference type="EMBL" id="MFF3668446.1"/>
    </source>
</evidence>
<keyword evidence="3 5" id="KW-1133">Transmembrane helix</keyword>
<dbReference type="InterPro" id="IPR010652">
    <property type="entry name" value="DUF1232"/>
</dbReference>
<evidence type="ECO:0000256" key="1">
    <source>
        <dbReference type="ARBA" id="ARBA00004127"/>
    </source>
</evidence>
<organism evidence="7 8">
    <name type="scientific">Microtetraspora malaysiensis</name>
    <dbReference type="NCBI Taxonomy" id="161358"/>
    <lineage>
        <taxon>Bacteria</taxon>
        <taxon>Bacillati</taxon>
        <taxon>Actinomycetota</taxon>
        <taxon>Actinomycetes</taxon>
        <taxon>Streptosporangiales</taxon>
        <taxon>Streptosporangiaceae</taxon>
        <taxon>Microtetraspora</taxon>
    </lineage>
</organism>
<keyword evidence="2 5" id="KW-0812">Transmembrane</keyword>
<gene>
    <name evidence="7" type="ORF">ACFYXI_22945</name>
</gene>
<keyword evidence="4 5" id="KW-0472">Membrane</keyword>
<dbReference type="Pfam" id="PF06803">
    <property type="entry name" value="DUF1232"/>
    <property type="match status" value="1"/>
</dbReference>